<dbReference type="AlphaFoldDB" id="A0A1H7CF01"/>
<dbReference type="PANTHER" id="PTHR42852:SF17">
    <property type="entry name" value="THIOREDOXIN-LIKE PROTEIN HI_1115"/>
    <property type="match status" value="1"/>
</dbReference>
<dbReference type="InterPro" id="IPR013766">
    <property type="entry name" value="Thioredoxin_domain"/>
</dbReference>
<organism evidence="3 4">
    <name type="scientific">Micromonospora phaseoli</name>
    <dbReference type="NCBI Taxonomy" id="1144548"/>
    <lineage>
        <taxon>Bacteria</taxon>
        <taxon>Bacillati</taxon>
        <taxon>Actinomycetota</taxon>
        <taxon>Actinomycetes</taxon>
        <taxon>Micromonosporales</taxon>
        <taxon>Micromonosporaceae</taxon>
        <taxon>Micromonospora</taxon>
    </lineage>
</organism>
<dbReference type="InterPro" id="IPR050553">
    <property type="entry name" value="Thioredoxin_ResA/DsbE_sf"/>
</dbReference>
<feature type="compositionally biased region" description="Pro residues" evidence="1">
    <location>
        <begin position="10"/>
        <end position="20"/>
    </location>
</feature>
<accession>A0A1H7CF01</accession>
<dbReference type="PROSITE" id="PS51352">
    <property type="entry name" value="THIOREDOXIN_2"/>
    <property type="match status" value="1"/>
</dbReference>
<evidence type="ECO:0000259" key="2">
    <source>
        <dbReference type="PROSITE" id="PS51352"/>
    </source>
</evidence>
<dbReference type="InterPro" id="IPR000866">
    <property type="entry name" value="AhpC/TSA"/>
</dbReference>
<protein>
    <submittedName>
        <fullName evidence="3">Peroxiredoxin</fullName>
    </submittedName>
</protein>
<feature type="region of interest" description="Disordered" evidence="1">
    <location>
        <begin position="1"/>
        <end position="20"/>
    </location>
</feature>
<proteinExistence type="predicted"/>
<dbReference type="GO" id="GO:0016209">
    <property type="term" value="F:antioxidant activity"/>
    <property type="evidence" value="ECO:0007669"/>
    <property type="project" value="InterPro"/>
</dbReference>
<sequence length="155" mass="16007">MATSGLASAPPSPTAAPPATPAEALRFSGTTVDGKPFDAAALAGRPVVLWFWAAWCPKCRAKAGDVAAVQRDLSGRVHVIGVAGLRSGDAAMDRFVADAGITGFPNLADDKGDVWKKFGVTTQEHFIIIDKAGTIVHDGPLSGEDLRQRATALAG</sequence>
<evidence type="ECO:0000256" key="1">
    <source>
        <dbReference type="SAM" id="MobiDB-lite"/>
    </source>
</evidence>
<name>A0A1H7CF01_9ACTN</name>
<dbReference type="STRING" id="1144548.SAMN05443287_108233"/>
<dbReference type="GO" id="GO:0016491">
    <property type="term" value="F:oxidoreductase activity"/>
    <property type="evidence" value="ECO:0007669"/>
    <property type="project" value="InterPro"/>
</dbReference>
<dbReference type="Pfam" id="PF00578">
    <property type="entry name" value="AhpC-TSA"/>
    <property type="match status" value="1"/>
</dbReference>
<feature type="domain" description="Thioredoxin" evidence="2">
    <location>
        <begin position="16"/>
        <end position="155"/>
    </location>
</feature>
<dbReference type="PANTHER" id="PTHR42852">
    <property type="entry name" value="THIOL:DISULFIDE INTERCHANGE PROTEIN DSBE"/>
    <property type="match status" value="1"/>
</dbReference>
<dbReference type="Gene3D" id="3.40.30.10">
    <property type="entry name" value="Glutaredoxin"/>
    <property type="match status" value="1"/>
</dbReference>
<dbReference type="EMBL" id="FNYV01000008">
    <property type="protein sequence ID" value="SEJ84235.1"/>
    <property type="molecule type" value="Genomic_DNA"/>
</dbReference>
<dbReference type="RefSeq" id="WP_232521462.1">
    <property type="nucleotide sequence ID" value="NZ_BOPI01000004.1"/>
</dbReference>
<keyword evidence="4" id="KW-1185">Reference proteome</keyword>
<gene>
    <name evidence="3" type="ORF">SAMN05443287_108233</name>
</gene>
<reference evidence="4" key="1">
    <citation type="submission" date="2016-10" db="EMBL/GenBank/DDBJ databases">
        <authorList>
            <person name="Varghese N."/>
            <person name="Submissions S."/>
        </authorList>
    </citation>
    <scope>NUCLEOTIDE SEQUENCE [LARGE SCALE GENOMIC DNA]</scope>
    <source>
        <strain evidence="4">CGMCC 4.7038</strain>
    </source>
</reference>
<dbReference type="SUPFAM" id="SSF52833">
    <property type="entry name" value="Thioredoxin-like"/>
    <property type="match status" value="1"/>
</dbReference>
<evidence type="ECO:0000313" key="4">
    <source>
        <dbReference type="Proteomes" id="UP000198707"/>
    </source>
</evidence>
<dbReference type="InterPro" id="IPR036249">
    <property type="entry name" value="Thioredoxin-like_sf"/>
</dbReference>
<dbReference type="Proteomes" id="UP000198707">
    <property type="component" value="Unassembled WGS sequence"/>
</dbReference>
<evidence type="ECO:0000313" key="3">
    <source>
        <dbReference type="EMBL" id="SEJ84235.1"/>
    </source>
</evidence>